<feature type="transmembrane region" description="Helical" evidence="5">
    <location>
        <begin position="104"/>
        <end position="124"/>
    </location>
</feature>
<name>A0ABQ7G135_DUNSA</name>
<evidence type="ECO:0000256" key="1">
    <source>
        <dbReference type="ARBA" id="ARBA00004141"/>
    </source>
</evidence>
<keyword evidence="4 5" id="KW-0472">Membrane</keyword>
<sequence>MRTAARVPQHPLDVEKGVGKAEQQQGRSPLAEACGVSAVLLSGLCYAASSGCLTLLNKHALDGFGFRAPNALLCFQCVLTVILVKACEMMGLIKQLQPVKRDLVLVWLPVNLLFVGMIGSSFYALQNVGVGMVTVWKNLSNVVTAIGDIVIYKKSYNWPVWATLLIMLASAMVGASTDVRFTWSGYGWQMANCLFTSSYALYLRSVMDKVAEHTTNKQRMDEFSMVFYNNLLSIPCIMILMYIFGEYNAIANPTNQAALHNPLFQLVAGLSGIIGFAISFSSLWFLSQTTATIYSLVGALNKIPVAIFGLVIFREPTNPKNLASIILGLLAGVMFVRAKQQPQRATAIK</sequence>
<evidence type="ECO:0000256" key="3">
    <source>
        <dbReference type="ARBA" id="ARBA00022989"/>
    </source>
</evidence>
<organism evidence="7 8">
    <name type="scientific">Dunaliella salina</name>
    <name type="common">Green alga</name>
    <name type="synonym">Protococcus salinus</name>
    <dbReference type="NCBI Taxonomy" id="3046"/>
    <lineage>
        <taxon>Eukaryota</taxon>
        <taxon>Viridiplantae</taxon>
        <taxon>Chlorophyta</taxon>
        <taxon>core chlorophytes</taxon>
        <taxon>Chlorophyceae</taxon>
        <taxon>CS clade</taxon>
        <taxon>Chlamydomonadales</taxon>
        <taxon>Dunaliellaceae</taxon>
        <taxon>Dunaliella</taxon>
    </lineage>
</organism>
<gene>
    <name evidence="7" type="ORF">DUNSADRAFT_17836</name>
</gene>
<keyword evidence="8" id="KW-1185">Reference proteome</keyword>
<dbReference type="EMBL" id="MU070325">
    <property type="protein sequence ID" value="KAF5828301.1"/>
    <property type="molecule type" value="Genomic_DNA"/>
</dbReference>
<evidence type="ECO:0000256" key="2">
    <source>
        <dbReference type="ARBA" id="ARBA00022692"/>
    </source>
</evidence>
<protein>
    <recommendedName>
        <fullName evidence="6">Sugar phosphate transporter domain-containing protein</fullName>
    </recommendedName>
</protein>
<dbReference type="InterPro" id="IPR004853">
    <property type="entry name" value="Sugar_P_trans_dom"/>
</dbReference>
<feature type="transmembrane region" description="Helical" evidence="5">
    <location>
        <begin position="158"/>
        <end position="177"/>
    </location>
</feature>
<dbReference type="InterPro" id="IPR050186">
    <property type="entry name" value="TPT_transporter"/>
</dbReference>
<keyword evidence="3 5" id="KW-1133">Transmembrane helix</keyword>
<evidence type="ECO:0000256" key="4">
    <source>
        <dbReference type="ARBA" id="ARBA00023136"/>
    </source>
</evidence>
<dbReference type="Pfam" id="PF03151">
    <property type="entry name" value="TPT"/>
    <property type="match status" value="1"/>
</dbReference>
<dbReference type="Proteomes" id="UP000815325">
    <property type="component" value="Unassembled WGS sequence"/>
</dbReference>
<reference evidence="7" key="1">
    <citation type="submission" date="2017-08" db="EMBL/GenBank/DDBJ databases">
        <authorList>
            <person name="Polle J.E."/>
            <person name="Barry K."/>
            <person name="Cushman J."/>
            <person name="Schmutz J."/>
            <person name="Tran D."/>
            <person name="Hathwaick L.T."/>
            <person name="Yim W.C."/>
            <person name="Jenkins J."/>
            <person name="Mckie-Krisberg Z.M."/>
            <person name="Prochnik S."/>
            <person name="Lindquist E."/>
            <person name="Dockter R.B."/>
            <person name="Adam C."/>
            <person name="Molina H."/>
            <person name="Bunkerborg J."/>
            <person name="Jin E."/>
            <person name="Buchheim M."/>
            <person name="Magnuson J."/>
        </authorList>
    </citation>
    <scope>NUCLEOTIDE SEQUENCE</scope>
    <source>
        <strain evidence="7">CCAP 19/18</strain>
    </source>
</reference>
<comment type="subcellular location">
    <subcellularLocation>
        <location evidence="1">Membrane</location>
        <topology evidence="1">Multi-pass membrane protein</topology>
    </subcellularLocation>
</comment>
<feature type="domain" description="Sugar phosphate transporter" evidence="6">
    <location>
        <begin position="43"/>
        <end position="329"/>
    </location>
</feature>
<feature type="transmembrane region" description="Helical" evidence="5">
    <location>
        <begin position="68"/>
        <end position="84"/>
    </location>
</feature>
<proteinExistence type="predicted"/>
<feature type="transmembrane region" description="Helical" evidence="5">
    <location>
        <begin position="264"/>
        <end position="286"/>
    </location>
</feature>
<dbReference type="SUPFAM" id="SSF103481">
    <property type="entry name" value="Multidrug resistance efflux transporter EmrE"/>
    <property type="match status" value="2"/>
</dbReference>
<evidence type="ECO:0000313" key="7">
    <source>
        <dbReference type="EMBL" id="KAF5828301.1"/>
    </source>
</evidence>
<feature type="transmembrane region" description="Helical" evidence="5">
    <location>
        <begin position="319"/>
        <end position="336"/>
    </location>
</feature>
<feature type="transmembrane region" description="Helical" evidence="5">
    <location>
        <begin position="293"/>
        <end position="313"/>
    </location>
</feature>
<dbReference type="PANTHER" id="PTHR11132">
    <property type="entry name" value="SOLUTE CARRIER FAMILY 35"/>
    <property type="match status" value="1"/>
</dbReference>
<dbReference type="InterPro" id="IPR037185">
    <property type="entry name" value="EmrE-like"/>
</dbReference>
<evidence type="ECO:0000259" key="6">
    <source>
        <dbReference type="Pfam" id="PF03151"/>
    </source>
</evidence>
<evidence type="ECO:0000313" key="8">
    <source>
        <dbReference type="Proteomes" id="UP000815325"/>
    </source>
</evidence>
<feature type="transmembrane region" description="Helical" evidence="5">
    <location>
        <begin position="223"/>
        <end position="244"/>
    </location>
</feature>
<keyword evidence="2 5" id="KW-0812">Transmembrane</keyword>
<comment type="caution">
    <text evidence="7">The sequence shown here is derived from an EMBL/GenBank/DDBJ whole genome shotgun (WGS) entry which is preliminary data.</text>
</comment>
<feature type="transmembrane region" description="Helical" evidence="5">
    <location>
        <begin position="183"/>
        <end position="202"/>
    </location>
</feature>
<evidence type="ECO:0000256" key="5">
    <source>
        <dbReference type="SAM" id="Phobius"/>
    </source>
</evidence>
<accession>A0ABQ7G135</accession>